<dbReference type="Pfam" id="PF00175">
    <property type="entry name" value="NAD_binding_1"/>
    <property type="match status" value="1"/>
</dbReference>
<dbReference type="EMBL" id="JABSTR010000004">
    <property type="protein sequence ID" value="KAH9366048.1"/>
    <property type="molecule type" value="Genomic_DNA"/>
</dbReference>
<name>A0A9J6FUS2_HAELO</name>
<keyword evidence="3" id="KW-1185">Reference proteome</keyword>
<dbReference type="InterPro" id="IPR001433">
    <property type="entry name" value="OxRdtase_FAD/NAD-bd"/>
</dbReference>
<dbReference type="Proteomes" id="UP000821853">
    <property type="component" value="Chromosome 2"/>
</dbReference>
<feature type="domain" description="Oxidoreductase FAD/NAD(P)-binding" evidence="1">
    <location>
        <begin position="1"/>
        <end position="90"/>
    </location>
</feature>
<accession>A0A9J6FUS2</accession>
<reference evidence="2 3" key="1">
    <citation type="journal article" date="2020" name="Cell">
        <title>Large-Scale Comparative Analyses of Tick Genomes Elucidate Their Genetic Diversity and Vector Capacities.</title>
        <authorList>
            <consortium name="Tick Genome and Microbiome Consortium (TIGMIC)"/>
            <person name="Jia N."/>
            <person name="Wang J."/>
            <person name="Shi W."/>
            <person name="Du L."/>
            <person name="Sun Y."/>
            <person name="Zhan W."/>
            <person name="Jiang J.F."/>
            <person name="Wang Q."/>
            <person name="Zhang B."/>
            <person name="Ji P."/>
            <person name="Bell-Sakyi L."/>
            <person name="Cui X.M."/>
            <person name="Yuan T.T."/>
            <person name="Jiang B.G."/>
            <person name="Yang W.F."/>
            <person name="Lam T.T."/>
            <person name="Chang Q.C."/>
            <person name="Ding S.J."/>
            <person name="Wang X.J."/>
            <person name="Zhu J.G."/>
            <person name="Ruan X.D."/>
            <person name="Zhao L."/>
            <person name="Wei J.T."/>
            <person name="Ye R.Z."/>
            <person name="Que T.C."/>
            <person name="Du C.H."/>
            <person name="Zhou Y.H."/>
            <person name="Cheng J.X."/>
            <person name="Dai P.F."/>
            <person name="Guo W.B."/>
            <person name="Han X.H."/>
            <person name="Huang E.J."/>
            <person name="Li L.F."/>
            <person name="Wei W."/>
            <person name="Gao Y.C."/>
            <person name="Liu J.Z."/>
            <person name="Shao H.Z."/>
            <person name="Wang X."/>
            <person name="Wang C.C."/>
            <person name="Yang T.C."/>
            <person name="Huo Q.B."/>
            <person name="Li W."/>
            <person name="Chen H.Y."/>
            <person name="Chen S.E."/>
            <person name="Zhou L.G."/>
            <person name="Ni X.B."/>
            <person name="Tian J.H."/>
            <person name="Sheng Y."/>
            <person name="Liu T."/>
            <person name="Pan Y.S."/>
            <person name="Xia L.Y."/>
            <person name="Li J."/>
            <person name="Zhao F."/>
            <person name="Cao W.C."/>
        </authorList>
    </citation>
    <scope>NUCLEOTIDE SEQUENCE [LARGE SCALE GENOMIC DNA]</scope>
    <source>
        <strain evidence="2">HaeL-2018</strain>
    </source>
</reference>
<dbReference type="VEuPathDB" id="VectorBase:HLOH_064090"/>
<proteinExistence type="predicted"/>
<sequence>MIQVMRHVTSADEDFTTVRLLFGVDKYDGIYLKRELDELKRFWNVSILYCLSAETKVEKPKYGDELHYGRIDEPLLETEISRCREPPHVLIRERKLLDHESISV</sequence>
<dbReference type="GO" id="GO:0016491">
    <property type="term" value="F:oxidoreductase activity"/>
    <property type="evidence" value="ECO:0007669"/>
    <property type="project" value="InterPro"/>
</dbReference>
<gene>
    <name evidence="2" type="ORF">HPB48_020910</name>
</gene>
<dbReference type="OrthoDB" id="432685at2759"/>
<dbReference type="Gene3D" id="3.40.50.80">
    <property type="entry name" value="Nucleotide-binding domain of ferredoxin-NADP reductase (FNR) module"/>
    <property type="match status" value="1"/>
</dbReference>
<dbReference type="AlphaFoldDB" id="A0A9J6FUS2"/>
<protein>
    <recommendedName>
        <fullName evidence="1">Oxidoreductase FAD/NAD(P)-binding domain-containing protein</fullName>
    </recommendedName>
</protein>
<comment type="caution">
    <text evidence="2">The sequence shown here is derived from an EMBL/GenBank/DDBJ whole genome shotgun (WGS) entry which is preliminary data.</text>
</comment>
<organism evidence="2 3">
    <name type="scientific">Haemaphysalis longicornis</name>
    <name type="common">Bush tick</name>
    <dbReference type="NCBI Taxonomy" id="44386"/>
    <lineage>
        <taxon>Eukaryota</taxon>
        <taxon>Metazoa</taxon>
        <taxon>Ecdysozoa</taxon>
        <taxon>Arthropoda</taxon>
        <taxon>Chelicerata</taxon>
        <taxon>Arachnida</taxon>
        <taxon>Acari</taxon>
        <taxon>Parasitiformes</taxon>
        <taxon>Ixodida</taxon>
        <taxon>Ixodoidea</taxon>
        <taxon>Ixodidae</taxon>
        <taxon>Haemaphysalinae</taxon>
        <taxon>Haemaphysalis</taxon>
    </lineage>
</organism>
<dbReference type="SUPFAM" id="SSF52343">
    <property type="entry name" value="Ferredoxin reductase-like, C-terminal NADP-linked domain"/>
    <property type="match status" value="1"/>
</dbReference>
<evidence type="ECO:0000259" key="1">
    <source>
        <dbReference type="Pfam" id="PF00175"/>
    </source>
</evidence>
<dbReference type="InterPro" id="IPR039261">
    <property type="entry name" value="FNR_nucleotide-bd"/>
</dbReference>
<evidence type="ECO:0000313" key="3">
    <source>
        <dbReference type="Proteomes" id="UP000821853"/>
    </source>
</evidence>
<evidence type="ECO:0000313" key="2">
    <source>
        <dbReference type="EMBL" id="KAH9366048.1"/>
    </source>
</evidence>